<name>A0A853BI21_9ACTN</name>
<feature type="region of interest" description="Disordered" evidence="1">
    <location>
        <begin position="146"/>
        <end position="178"/>
    </location>
</feature>
<evidence type="ECO:0000313" key="4">
    <source>
        <dbReference type="Proteomes" id="UP000575985"/>
    </source>
</evidence>
<keyword evidence="4" id="KW-1185">Reference proteome</keyword>
<proteinExistence type="predicted"/>
<protein>
    <submittedName>
        <fullName evidence="3">Uncharacterized protein</fullName>
    </submittedName>
</protein>
<gene>
    <name evidence="3" type="ORF">HNR12_000651</name>
</gene>
<evidence type="ECO:0000256" key="1">
    <source>
        <dbReference type="SAM" id="MobiDB-lite"/>
    </source>
</evidence>
<dbReference type="AlphaFoldDB" id="A0A853BI21"/>
<evidence type="ECO:0000256" key="2">
    <source>
        <dbReference type="SAM" id="Phobius"/>
    </source>
</evidence>
<dbReference type="RefSeq" id="WP_179766029.1">
    <property type="nucleotide sequence ID" value="NZ_JACCFO010000001.1"/>
</dbReference>
<feature type="transmembrane region" description="Helical" evidence="2">
    <location>
        <begin position="42"/>
        <end position="62"/>
    </location>
</feature>
<reference evidence="3 4" key="1">
    <citation type="submission" date="2020-07" db="EMBL/GenBank/DDBJ databases">
        <title>Sequencing the genomes of 1000 actinobacteria strains.</title>
        <authorList>
            <person name="Klenk H.-P."/>
        </authorList>
    </citation>
    <scope>NUCLEOTIDE SEQUENCE [LARGE SCALE GENOMIC DNA]</scope>
    <source>
        <strain evidence="3 4">DSM 45927</strain>
    </source>
</reference>
<evidence type="ECO:0000313" key="3">
    <source>
        <dbReference type="EMBL" id="NYI94374.1"/>
    </source>
</evidence>
<comment type="caution">
    <text evidence="3">The sequence shown here is derived from an EMBL/GenBank/DDBJ whole genome shotgun (WGS) entry which is preliminary data.</text>
</comment>
<keyword evidence="2" id="KW-1133">Transmembrane helix</keyword>
<accession>A0A853BI21</accession>
<sequence>MRHLVGFLVGLALAPVVALGTGWVLPRFVDLNAAGRSFTTTGGLVSLGALAVVALLVGLALALPRLTPLLPGVAGLTLVALTAAHHLRPDLAERAPALPGLEGAVTLLELGAYLPLGLALFLPMLVPARWAGRERGHEVTEEEYFDGLYDEDYEEPRGARPGTGPAPGGHHRRGAGAD</sequence>
<feature type="compositionally biased region" description="Basic residues" evidence="1">
    <location>
        <begin position="169"/>
        <end position="178"/>
    </location>
</feature>
<dbReference type="Proteomes" id="UP000575985">
    <property type="component" value="Unassembled WGS sequence"/>
</dbReference>
<keyword evidence="2" id="KW-0812">Transmembrane</keyword>
<feature type="transmembrane region" description="Helical" evidence="2">
    <location>
        <begin position="107"/>
        <end position="126"/>
    </location>
</feature>
<keyword evidence="2" id="KW-0472">Membrane</keyword>
<feature type="transmembrane region" description="Helical" evidence="2">
    <location>
        <begin position="69"/>
        <end position="87"/>
    </location>
</feature>
<organism evidence="3 4">
    <name type="scientific">Streptomonospora nanhaiensis</name>
    <dbReference type="NCBI Taxonomy" id="1323731"/>
    <lineage>
        <taxon>Bacteria</taxon>
        <taxon>Bacillati</taxon>
        <taxon>Actinomycetota</taxon>
        <taxon>Actinomycetes</taxon>
        <taxon>Streptosporangiales</taxon>
        <taxon>Nocardiopsidaceae</taxon>
        <taxon>Streptomonospora</taxon>
    </lineage>
</organism>
<dbReference type="EMBL" id="JACCFO010000001">
    <property type="protein sequence ID" value="NYI94374.1"/>
    <property type="molecule type" value="Genomic_DNA"/>
</dbReference>